<accession>A0A1W0ASW0</accession>
<comment type="caution">
    <text evidence="1">The sequence shown here is derived from an EMBL/GenBank/DDBJ whole genome shotgun (WGS) entry which is preliminary data.</text>
</comment>
<name>A0A1W0ASW0_9NOCA</name>
<gene>
    <name evidence="1" type="ORF">B0T46_23965</name>
</gene>
<dbReference type="STRING" id="1538463.B0T36_19630"/>
<evidence type="ECO:0000313" key="2">
    <source>
        <dbReference type="Proteomes" id="UP000188836"/>
    </source>
</evidence>
<protein>
    <submittedName>
        <fullName evidence="1">Uncharacterized protein</fullName>
    </submittedName>
</protein>
<dbReference type="Proteomes" id="UP000188836">
    <property type="component" value="Unassembled WGS sequence"/>
</dbReference>
<dbReference type="EMBL" id="MUMY01000028">
    <property type="protein sequence ID" value="ONM46244.1"/>
    <property type="molecule type" value="Genomic_DNA"/>
</dbReference>
<reference evidence="1 2" key="1">
    <citation type="journal article" date="2016" name="Antonie Van Leeuwenhoek">
        <title>Nocardia donostiensis sp. nov., isolated from human respiratory specimens.</title>
        <authorList>
            <person name="Ercibengoa M."/>
            <person name="Bell M."/>
            <person name="Marimon J.M."/>
            <person name="Humrighouse B."/>
            <person name="Klenk H.P."/>
            <person name="Potter G."/>
            <person name="Perez-Trallero E."/>
        </authorList>
    </citation>
    <scope>NUCLEOTIDE SEQUENCE [LARGE SCALE GENOMIC DNA]</scope>
    <source>
        <strain evidence="1 2">X1655</strain>
    </source>
</reference>
<proteinExistence type="predicted"/>
<keyword evidence="2" id="KW-1185">Reference proteome</keyword>
<dbReference type="AlphaFoldDB" id="A0A1W0ASW0"/>
<sequence length="63" mass="6794">MVSGDADGARARQQEFDLYTDARKRLSLSDIAFAKAAAAARLPGFPTHVRPPLVVAPPVYARL</sequence>
<organism evidence="1 2">
    <name type="scientific">Nocardia donostiensis</name>
    <dbReference type="NCBI Taxonomy" id="1538463"/>
    <lineage>
        <taxon>Bacteria</taxon>
        <taxon>Bacillati</taxon>
        <taxon>Actinomycetota</taxon>
        <taxon>Actinomycetes</taxon>
        <taxon>Mycobacteriales</taxon>
        <taxon>Nocardiaceae</taxon>
        <taxon>Nocardia</taxon>
    </lineage>
</organism>
<evidence type="ECO:0000313" key="1">
    <source>
        <dbReference type="EMBL" id="ONM46244.1"/>
    </source>
</evidence>